<dbReference type="Proteomes" id="UP000198210">
    <property type="component" value="Chromosome I"/>
</dbReference>
<dbReference type="AlphaFoldDB" id="A0A1C5ILY0"/>
<evidence type="ECO:0000313" key="1">
    <source>
        <dbReference type="EMBL" id="SCG59312.1"/>
    </source>
</evidence>
<keyword evidence="2" id="KW-1185">Reference proteome</keyword>
<evidence type="ECO:0000313" key="2">
    <source>
        <dbReference type="Proteomes" id="UP000198210"/>
    </source>
</evidence>
<proteinExistence type="predicted"/>
<protein>
    <submittedName>
        <fullName evidence="1">Uncharacterized protein</fullName>
    </submittedName>
</protein>
<organism evidence="1 2">
    <name type="scientific">Micromonospora siamensis</name>
    <dbReference type="NCBI Taxonomy" id="299152"/>
    <lineage>
        <taxon>Bacteria</taxon>
        <taxon>Bacillati</taxon>
        <taxon>Actinomycetota</taxon>
        <taxon>Actinomycetes</taxon>
        <taxon>Micromonosporales</taxon>
        <taxon>Micromonosporaceae</taxon>
        <taxon>Micromonospora</taxon>
    </lineage>
</organism>
<dbReference type="EMBL" id="LT607751">
    <property type="protein sequence ID" value="SCG59312.1"/>
    <property type="molecule type" value="Genomic_DNA"/>
</dbReference>
<gene>
    <name evidence="1" type="ORF">GA0074704_3585</name>
</gene>
<dbReference type="RefSeq" id="WP_088971567.1">
    <property type="nucleotide sequence ID" value="NZ_JBHLYF010000043.1"/>
</dbReference>
<accession>A0A1C5ILY0</accession>
<sequence length="93" mass="10431">MAHPVPQRPPRRFHSDDILSGRVNLDPYPFRYIMLTPSPGAMVSNTLSLGAGTLAEVDRLLAAVEFLETRNWELVTLEQGGLVAFLRRRYPAP</sequence>
<reference evidence="1 2" key="1">
    <citation type="submission" date="2016-06" db="EMBL/GenBank/DDBJ databases">
        <authorList>
            <person name="Kjaerup R.B."/>
            <person name="Dalgaard T.S."/>
            <person name="Juul-Madsen H.R."/>
        </authorList>
    </citation>
    <scope>NUCLEOTIDE SEQUENCE [LARGE SCALE GENOMIC DNA]</scope>
    <source>
        <strain evidence="1 2">DSM 45097</strain>
    </source>
</reference>
<name>A0A1C5ILY0_9ACTN</name>